<dbReference type="RefSeq" id="WP_268881810.1">
    <property type="nucleotide sequence ID" value="NZ_CP114029.1"/>
</dbReference>
<evidence type="ECO:0000259" key="2">
    <source>
        <dbReference type="Pfam" id="PF13098"/>
    </source>
</evidence>
<keyword evidence="1" id="KW-0732">Signal</keyword>
<evidence type="ECO:0000256" key="1">
    <source>
        <dbReference type="SAM" id="SignalP"/>
    </source>
</evidence>
<feature type="domain" description="Thioredoxin-like fold" evidence="2">
    <location>
        <begin position="49"/>
        <end position="134"/>
    </location>
</feature>
<sequence>MFKRLAFLAGLALLAAPGALAAEIGDDGLHKEEWFAVTFKDVGDDIEAARDEGKRLAIVFEQRGCIYCKKMHEELLADPVIRDYVRDHFKVVQYNLFGDEEVIDLDGETLSEKTAARRWGVVFTPTILFMPDAAPAAETASQAAVATMPGAFGKKTFLHMFEWVFEKGYDTDEHFQKYHARKLAEAGDTGAE</sequence>
<reference evidence="3" key="1">
    <citation type="submission" date="2022-12" db="EMBL/GenBank/DDBJ databases">
        <title>Jiella pelagia sp. nov., isolated from phosphonate enriched culture of Northwest Pacific surface seawater.</title>
        <authorList>
            <person name="Shin D.Y."/>
            <person name="Hwang C.Y."/>
        </authorList>
    </citation>
    <scope>NUCLEOTIDE SEQUENCE</scope>
    <source>
        <strain evidence="3">HL-NP1</strain>
    </source>
</reference>
<evidence type="ECO:0000313" key="3">
    <source>
        <dbReference type="EMBL" id="WAP69370.1"/>
    </source>
</evidence>
<dbReference type="CDD" id="cd02951">
    <property type="entry name" value="SoxW"/>
    <property type="match status" value="1"/>
</dbReference>
<dbReference type="Proteomes" id="UP001164020">
    <property type="component" value="Chromosome"/>
</dbReference>
<dbReference type="InterPro" id="IPR012336">
    <property type="entry name" value="Thioredoxin-like_fold"/>
</dbReference>
<dbReference type="InterPro" id="IPR036249">
    <property type="entry name" value="Thioredoxin-like_sf"/>
</dbReference>
<gene>
    <name evidence="3" type="ORF">OH818_03530</name>
</gene>
<dbReference type="Pfam" id="PF13098">
    <property type="entry name" value="Thioredoxin_2"/>
    <property type="match status" value="1"/>
</dbReference>
<name>A0ABY7C3D0_9HYPH</name>
<dbReference type="Gene3D" id="3.40.30.10">
    <property type="entry name" value="Glutaredoxin"/>
    <property type="match status" value="1"/>
</dbReference>
<protein>
    <submittedName>
        <fullName evidence="3">Thioredoxin family protein</fullName>
    </submittedName>
</protein>
<feature type="signal peptide" evidence="1">
    <location>
        <begin position="1"/>
        <end position="21"/>
    </location>
</feature>
<evidence type="ECO:0000313" key="4">
    <source>
        <dbReference type="Proteomes" id="UP001164020"/>
    </source>
</evidence>
<keyword evidence="4" id="KW-1185">Reference proteome</keyword>
<dbReference type="SUPFAM" id="SSF52833">
    <property type="entry name" value="Thioredoxin-like"/>
    <property type="match status" value="1"/>
</dbReference>
<feature type="chain" id="PRO_5046565663" evidence="1">
    <location>
        <begin position="22"/>
        <end position="192"/>
    </location>
</feature>
<dbReference type="InterPro" id="IPR041737">
    <property type="entry name" value="SoxW"/>
</dbReference>
<dbReference type="EMBL" id="CP114029">
    <property type="protein sequence ID" value="WAP69370.1"/>
    <property type="molecule type" value="Genomic_DNA"/>
</dbReference>
<organism evidence="3 4">
    <name type="scientific">Jiella pelagia</name>
    <dbReference type="NCBI Taxonomy" id="2986949"/>
    <lineage>
        <taxon>Bacteria</taxon>
        <taxon>Pseudomonadati</taxon>
        <taxon>Pseudomonadota</taxon>
        <taxon>Alphaproteobacteria</taxon>
        <taxon>Hyphomicrobiales</taxon>
        <taxon>Aurantimonadaceae</taxon>
        <taxon>Jiella</taxon>
    </lineage>
</organism>
<accession>A0ABY7C3D0</accession>
<proteinExistence type="predicted"/>